<keyword evidence="2" id="KW-0812">Transmembrane</keyword>
<accession>A0A075HQJ2</accession>
<keyword evidence="2" id="KW-1133">Transmembrane helix</keyword>
<feature type="transmembrane region" description="Helical" evidence="2">
    <location>
        <begin position="264"/>
        <end position="288"/>
    </location>
</feature>
<sequence length="423" mass="47895">MGKHKKINQENEKDNNSRLDSNQDEHPNNIIVGIVFIVGFSIIVFSIISVIFPGLLISAIGDGEFLEPFEMSVMGIPIIVTNIIIISLIILHNRHTLPNSIVVYIQKIFSFDLSQKSSLVLLIIVLGIYVALSADEITIYELNQYGDFLIVERAIEIWPDQESENEYVSEQLSRHVRMGLLVASEEIFNNVKILPFVASILLLITTYFLAVRFSKKNFTGLIAVVLTLQSSTFFTYDTIAVYENFWVLFYVFSIYLIFQKPKVSSIFYILSIFSKAITVLMLPISILVTIFADISNKKKIFVIITHLIVLAVSLVIFQFSNTIYGNVININVSEFVTGFTTLGFNLRFDIVLLLFLLPVAIGLFLKAKNGSKNAISLMILICGTILVTPILEMITDFYFVYPYRYVPLVVFFAIAFSNIFSKK</sequence>
<reference evidence="3" key="1">
    <citation type="journal article" date="2014" name="Genome Biol. Evol.">
        <title>Pangenome evidence for extensive interdomain horizontal transfer affecting lineage core and shell genes in uncultured planktonic thaumarchaeota and euryarchaeota.</title>
        <authorList>
            <person name="Deschamps P."/>
            <person name="Zivanovic Y."/>
            <person name="Moreira D."/>
            <person name="Rodriguez-Valera F."/>
            <person name="Lopez-Garcia P."/>
        </authorList>
    </citation>
    <scope>NUCLEOTIDE SEQUENCE</scope>
</reference>
<feature type="region of interest" description="Disordered" evidence="1">
    <location>
        <begin position="1"/>
        <end position="22"/>
    </location>
</feature>
<feature type="transmembrane region" description="Helical" evidence="2">
    <location>
        <begin position="30"/>
        <end position="52"/>
    </location>
</feature>
<feature type="transmembrane region" description="Helical" evidence="2">
    <location>
        <begin position="377"/>
        <end position="399"/>
    </location>
</feature>
<feature type="transmembrane region" description="Helical" evidence="2">
    <location>
        <begin position="300"/>
        <end position="324"/>
    </location>
</feature>
<organism evidence="3">
    <name type="scientific">uncultured marine thaumarchaeote KM3_74_G04</name>
    <dbReference type="NCBI Taxonomy" id="1456274"/>
    <lineage>
        <taxon>Archaea</taxon>
        <taxon>Nitrososphaerota</taxon>
        <taxon>environmental samples</taxon>
    </lineage>
</organism>
<feature type="transmembrane region" description="Helical" evidence="2">
    <location>
        <begin position="72"/>
        <end position="92"/>
    </location>
</feature>
<dbReference type="AlphaFoldDB" id="A0A075HQJ2"/>
<evidence type="ECO:0000313" key="3">
    <source>
        <dbReference type="EMBL" id="AIF16672.1"/>
    </source>
</evidence>
<evidence type="ECO:0000256" key="2">
    <source>
        <dbReference type="SAM" id="Phobius"/>
    </source>
</evidence>
<feature type="compositionally biased region" description="Basic and acidic residues" evidence="1">
    <location>
        <begin position="7"/>
        <end position="22"/>
    </location>
</feature>
<feature type="transmembrane region" description="Helical" evidence="2">
    <location>
        <begin position="193"/>
        <end position="213"/>
    </location>
</feature>
<protein>
    <recommendedName>
        <fullName evidence="4">Glycosyltransferase RgtA/B/C/D-like domain-containing protein</fullName>
    </recommendedName>
</protein>
<feature type="transmembrane region" description="Helical" evidence="2">
    <location>
        <begin position="405"/>
        <end position="421"/>
    </location>
</feature>
<dbReference type="EMBL" id="KF901062">
    <property type="protein sequence ID" value="AIF16672.1"/>
    <property type="molecule type" value="Genomic_DNA"/>
</dbReference>
<name>A0A075HQJ2_9ARCH</name>
<keyword evidence="2" id="KW-0472">Membrane</keyword>
<feature type="transmembrane region" description="Helical" evidence="2">
    <location>
        <begin position="113"/>
        <end position="132"/>
    </location>
</feature>
<proteinExistence type="predicted"/>
<evidence type="ECO:0008006" key="4">
    <source>
        <dbReference type="Google" id="ProtNLM"/>
    </source>
</evidence>
<feature type="transmembrane region" description="Helical" evidence="2">
    <location>
        <begin position="344"/>
        <end position="365"/>
    </location>
</feature>
<evidence type="ECO:0000256" key="1">
    <source>
        <dbReference type="SAM" id="MobiDB-lite"/>
    </source>
</evidence>